<feature type="compositionally biased region" description="Low complexity" evidence="4">
    <location>
        <begin position="41"/>
        <end position="52"/>
    </location>
</feature>
<dbReference type="InterPro" id="IPR036864">
    <property type="entry name" value="Zn2-C6_fun-type_DNA-bd_sf"/>
</dbReference>
<feature type="domain" description="Zn(2)-C6 fungal-type" evidence="5">
    <location>
        <begin position="62"/>
        <end position="93"/>
    </location>
</feature>
<dbReference type="GO" id="GO:0005634">
    <property type="term" value="C:nucleus"/>
    <property type="evidence" value="ECO:0007669"/>
    <property type="project" value="UniProtKB-SubCell"/>
</dbReference>
<feature type="compositionally biased region" description="Gly residues" evidence="4">
    <location>
        <begin position="1122"/>
        <end position="1138"/>
    </location>
</feature>
<dbReference type="PANTHER" id="PTHR31001:SF81">
    <property type="entry name" value="ZN(II)2CYS6 TRANSCRIPTION FACTOR"/>
    <property type="match status" value="1"/>
</dbReference>
<dbReference type="SUPFAM" id="SSF57701">
    <property type="entry name" value="Zn2/Cys6 DNA-binding domain"/>
    <property type="match status" value="1"/>
</dbReference>
<evidence type="ECO:0000313" key="7">
    <source>
        <dbReference type="Proteomes" id="UP000703269"/>
    </source>
</evidence>
<name>A0A9P3L8Q0_9APHY</name>
<dbReference type="EMBL" id="BPQB01000004">
    <property type="protein sequence ID" value="GJE86336.1"/>
    <property type="molecule type" value="Genomic_DNA"/>
</dbReference>
<dbReference type="Pfam" id="PF04082">
    <property type="entry name" value="Fungal_trans"/>
    <property type="match status" value="1"/>
</dbReference>
<evidence type="ECO:0000256" key="3">
    <source>
        <dbReference type="ARBA" id="ARBA00023242"/>
    </source>
</evidence>
<feature type="region of interest" description="Disordered" evidence="4">
    <location>
        <begin position="124"/>
        <end position="169"/>
    </location>
</feature>
<evidence type="ECO:0000256" key="2">
    <source>
        <dbReference type="ARBA" id="ARBA00022723"/>
    </source>
</evidence>
<dbReference type="InterPro" id="IPR050613">
    <property type="entry name" value="Sec_Metabolite_Reg"/>
</dbReference>
<dbReference type="GO" id="GO:0000981">
    <property type="term" value="F:DNA-binding transcription factor activity, RNA polymerase II-specific"/>
    <property type="evidence" value="ECO:0007669"/>
    <property type="project" value="InterPro"/>
</dbReference>
<feature type="compositionally biased region" description="Low complexity" evidence="4">
    <location>
        <begin position="928"/>
        <end position="938"/>
    </location>
</feature>
<organism evidence="6 7">
    <name type="scientific">Phanerochaete sordida</name>
    <dbReference type="NCBI Taxonomy" id="48140"/>
    <lineage>
        <taxon>Eukaryota</taxon>
        <taxon>Fungi</taxon>
        <taxon>Dikarya</taxon>
        <taxon>Basidiomycota</taxon>
        <taxon>Agaricomycotina</taxon>
        <taxon>Agaricomycetes</taxon>
        <taxon>Polyporales</taxon>
        <taxon>Phanerochaetaceae</taxon>
        <taxon>Phanerochaete</taxon>
    </lineage>
</organism>
<evidence type="ECO:0000313" key="6">
    <source>
        <dbReference type="EMBL" id="GJE86336.1"/>
    </source>
</evidence>
<feature type="compositionally biased region" description="Pro residues" evidence="4">
    <location>
        <begin position="972"/>
        <end position="985"/>
    </location>
</feature>
<dbReference type="GO" id="GO:0006351">
    <property type="term" value="P:DNA-templated transcription"/>
    <property type="evidence" value="ECO:0007669"/>
    <property type="project" value="InterPro"/>
</dbReference>
<feature type="region of interest" description="Disordered" evidence="4">
    <location>
        <begin position="1"/>
        <end position="52"/>
    </location>
</feature>
<feature type="region of interest" description="Disordered" evidence="4">
    <location>
        <begin position="242"/>
        <end position="273"/>
    </location>
</feature>
<accession>A0A9P3L8Q0</accession>
<dbReference type="AlphaFoldDB" id="A0A9P3L8Q0"/>
<evidence type="ECO:0000256" key="1">
    <source>
        <dbReference type="ARBA" id="ARBA00004123"/>
    </source>
</evidence>
<keyword evidence="2" id="KW-0479">Metal-binding</keyword>
<keyword evidence="7" id="KW-1185">Reference proteome</keyword>
<protein>
    <recommendedName>
        <fullName evidence="5">Zn(2)-C6 fungal-type domain-containing protein</fullName>
    </recommendedName>
</protein>
<dbReference type="SMART" id="SM00066">
    <property type="entry name" value="GAL4"/>
    <property type="match status" value="1"/>
</dbReference>
<dbReference type="PROSITE" id="PS00463">
    <property type="entry name" value="ZN2_CY6_FUNGAL_1"/>
    <property type="match status" value="1"/>
</dbReference>
<evidence type="ECO:0000259" key="5">
    <source>
        <dbReference type="PROSITE" id="PS50048"/>
    </source>
</evidence>
<dbReference type="CDD" id="cd00067">
    <property type="entry name" value="GAL4"/>
    <property type="match status" value="1"/>
</dbReference>
<dbReference type="Proteomes" id="UP000703269">
    <property type="component" value="Unassembled WGS sequence"/>
</dbReference>
<dbReference type="OrthoDB" id="4934715at2759"/>
<feature type="compositionally biased region" description="Low complexity" evidence="4">
    <location>
        <begin position="145"/>
        <end position="164"/>
    </location>
</feature>
<keyword evidence="3" id="KW-0539">Nucleus</keyword>
<dbReference type="Pfam" id="PF00172">
    <property type="entry name" value="Zn_clus"/>
    <property type="match status" value="1"/>
</dbReference>
<gene>
    <name evidence="6" type="ORF">PsYK624_024160</name>
</gene>
<proteinExistence type="predicted"/>
<dbReference type="Gene3D" id="4.10.240.10">
    <property type="entry name" value="Zn(2)-C6 fungal-type DNA-binding domain"/>
    <property type="match status" value="1"/>
</dbReference>
<dbReference type="InterPro" id="IPR007219">
    <property type="entry name" value="XnlR_reg_dom"/>
</dbReference>
<dbReference type="SMART" id="SM00906">
    <property type="entry name" value="Fungal_trans"/>
    <property type="match status" value="1"/>
</dbReference>
<feature type="region of interest" description="Disordered" evidence="4">
    <location>
        <begin position="840"/>
        <end position="988"/>
    </location>
</feature>
<evidence type="ECO:0000256" key="4">
    <source>
        <dbReference type="SAM" id="MobiDB-lite"/>
    </source>
</evidence>
<dbReference type="InterPro" id="IPR001138">
    <property type="entry name" value="Zn2Cys6_DnaBD"/>
</dbReference>
<feature type="compositionally biased region" description="Basic and acidic residues" evidence="4">
    <location>
        <begin position="880"/>
        <end position="909"/>
    </location>
</feature>
<feature type="compositionally biased region" description="Basic and acidic residues" evidence="4">
    <location>
        <begin position="856"/>
        <end position="871"/>
    </location>
</feature>
<sequence length="1187" mass="127659">MDGTPAASYDLDDGASMYQNDTASTGLNGDAPGSHTPNGQSSGSAASKASNSTHIRSRITVVCAECKRLKLKCDRRTPCSSCVKRDTMARCVYSQAAAEKIDVQSLHNRLLAVEGQVATLTANQASTNPSIPPFRSTYPLSSSQTGLTASPSGTTPGSSRPTTSALGGQSNDRYLLISGQSGSSLVVNLEDTAGVWLSELEAQLGIDDASKAPSTSPYSVALPAVTSSGTARVKLEPTPVVLSPSTLSTSTTPASSAPSPAAASVSSPATSIQGSGLKNVNVYVPPIPYSTFQPEPSASYAHQRDLPQVTPALLHLLPPSPIVRTRYLKGLSDAMMVHPCFNFRHFEQRIDAMMAWGDAHDPSKQKSDLARELFNSGAPKQRPTLAMTSPKPTLSFFAAASAAFALGAVMARDPGDPTADADAMQRNSPATLFALSKQSLTLFEETATYDVDSIIAMLLHALYLLHDGSLRIEHTVFPLVGKLINIARLMGLHVDPDEFPGSYSLFEAETRRRIWWDIVYYDMVVSDFMGHPSLLTETAFSTKIPRDVEESLFGPSSTTIPAPPEDRQYSSIQYFILRCKLAQLCKNVRRQITRDVMPEDSPEASIDHAAMLEKEVMGYLQELPPTYRLDMELDCSQPLEGDSVLIAQRAALVVIANRVIIKLYLPFMKDTGENSPGKVSHQAVLGTISAAHSIIYALRVLYTVWRATRPGIFEYYDYTRSLFDAAVICAHAVIQQPASILACEGMKGIAHALEIMREMHAVRRTVAPDTPSEAVKIVEMMMEKAERARAAGTALAGTKRKRAEEDWHAMSSLSAGFQLPFVGPSVTSVKVGQGRPPLAMSKVAATGPKVTVAPEPKGKGKDRAREKRDDVVASTSASARDFEAESSNRERELEREREAQDLAQSERARHPLVGVRCRAGTGQPPPTRQRTSSTTSMSPPTPGPGISQATHMPPTASSSAAQTPIEGASFSYPPPQPQESHPPPMHAMQHDFQMDFSSQASSPHAYAHSPQIATHAYDSRKSPYAAATPGAPAQEYYMPYPTPQPQAYEPVEHAQGMAQPLAPYGVNPGLPQIGSVPSTPRGDAGRFALPPEKPPPPYDHRLPKPLDYPQHAGPSGHHNGHNVGGHVNGHGSGHGGHSVNGHNVSGHMQMTATSLTQPYVQGWQPADMSRPDGNGIWDYKFYTPGAQ</sequence>
<feature type="compositionally biased region" description="Polar residues" evidence="4">
    <location>
        <begin position="17"/>
        <end position="27"/>
    </location>
</feature>
<dbReference type="CDD" id="cd12148">
    <property type="entry name" value="fungal_TF_MHR"/>
    <property type="match status" value="1"/>
</dbReference>
<dbReference type="GO" id="GO:0008270">
    <property type="term" value="F:zinc ion binding"/>
    <property type="evidence" value="ECO:0007669"/>
    <property type="project" value="InterPro"/>
</dbReference>
<dbReference type="GO" id="GO:0003677">
    <property type="term" value="F:DNA binding"/>
    <property type="evidence" value="ECO:0007669"/>
    <property type="project" value="InterPro"/>
</dbReference>
<feature type="compositionally biased region" description="Low complexity" evidence="4">
    <location>
        <begin position="242"/>
        <end position="271"/>
    </location>
</feature>
<reference evidence="6 7" key="1">
    <citation type="submission" date="2021-08" db="EMBL/GenBank/DDBJ databases">
        <title>Draft Genome Sequence of Phanerochaete sordida strain YK-624.</title>
        <authorList>
            <person name="Mori T."/>
            <person name="Dohra H."/>
            <person name="Suzuki T."/>
            <person name="Kawagishi H."/>
            <person name="Hirai H."/>
        </authorList>
    </citation>
    <scope>NUCLEOTIDE SEQUENCE [LARGE SCALE GENOMIC DNA]</scope>
    <source>
        <strain evidence="6 7">YK-624</strain>
    </source>
</reference>
<dbReference type="PROSITE" id="PS50048">
    <property type="entry name" value="ZN2_CY6_FUNGAL_2"/>
    <property type="match status" value="1"/>
</dbReference>
<comment type="caution">
    <text evidence="6">The sequence shown here is derived from an EMBL/GenBank/DDBJ whole genome shotgun (WGS) entry which is preliminary data.</text>
</comment>
<comment type="subcellular location">
    <subcellularLocation>
        <location evidence="1">Nucleus</location>
    </subcellularLocation>
</comment>
<dbReference type="PANTHER" id="PTHR31001">
    <property type="entry name" value="UNCHARACTERIZED TRANSCRIPTIONAL REGULATORY PROTEIN"/>
    <property type="match status" value="1"/>
</dbReference>
<feature type="region of interest" description="Disordered" evidence="4">
    <location>
        <begin position="1068"/>
        <end position="1145"/>
    </location>
</feature>